<dbReference type="Proteomes" id="UP001060085">
    <property type="component" value="Linkage Group LG01"/>
</dbReference>
<proteinExistence type="predicted"/>
<evidence type="ECO:0000313" key="2">
    <source>
        <dbReference type="Proteomes" id="UP001060085"/>
    </source>
</evidence>
<keyword evidence="2" id="KW-1185">Reference proteome</keyword>
<protein>
    <submittedName>
        <fullName evidence="1">Uncharacterized protein</fullName>
    </submittedName>
</protein>
<name>A0ACC0C556_CATRO</name>
<sequence length="601" mass="67679">MKKVEQNGNGDGKEDYTQDGTVDLKGRPVLRSKTGTWKACSFIVGYEIFERMAYYGIATNLVLYLTNKLHEGTVESSNNVTNWAGTVWMTPLLGAYVADSYLGRYWTFVIASVIYLVGMCLLTLAVSLPALRPPYCPKTVADQDCKHATPFQIAFFYTALYIIAIGTGGTKPNISTMGADQFDDFEPKERRYKLSFFNWWMFSIFLGTLFSNTFLVYIQDTVSWAIGYGLPTLGLAISIAVFAIGTPFYRHKTPSGSPLSTMGKVILAAARNWNAVVPEDPKELYEMSLDEYSSSGKFRVDHSSHLRFLDKAAVRRELKSTKNLCTVTQVEQTKQMIKMIPILLVTFIPSTMVAQAHTLFIKQGTTLKRHIGPHFEIPPACLTSFVTIFMLITIVIYDRFLVPLFRKYTGNPRGITLLQRMSIGYVFHVIIMIIASFVERERLKVAEEHKIFRQKEIVPLSIFVLMPQFALAGIADNFMEVAKLEFFYDQAPEGMKSMGTAYFTTSIGMGSFLSSLILSAVSEVTKKNGHKGWILDNLNVSRLDLYYAFMAILSFINFMLFLVVAKFYAYNKEINVNKGATEEETELSTVKLVSHKPESIG</sequence>
<dbReference type="EMBL" id="CM044701">
    <property type="protein sequence ID" value="KAI5680059.1"/>
    <property type="molecule type" value="Genomic_DNA"/>
</dbReference>
<accession>A0ACC0C556</accession>
<reference evidence="2" key="1">
    <citation type="journal article" date="2023" name="Nat. Plants">
        <title>Single-cell RNA sequencing provides a high-resolution roadmap for understanding the multicellular compartmentation of specialized metabolism.</title>
        <authorList>
            <person name="Sun S."/>
            <person name="Shen X."/>
            <person name="Li Y."/>
            <person name="Li Y."/>
            <person name="Wang S."/>
            <person name="Li R."/>
            <person name="Zhang H."/>
            <person name="Shen G."/>
            <person name="Guo B."/>
            <person name="Wei J."/>
            <person name="Xu J."/>
            <person name="St-Pierre B."/>
            <person name="Chen S."/>
            <person name="Sun C."/>
        </authorList>
    </citation>
    <scope>NUCLEOTIDE SEQUENCE [LARGE SCALE GENOMIC DNA]</scope>
</reference>
<comment type="caution">
    <text evidence="1">The sequence shown here is derived from an EMBL/GenBank/DDBJ whole genome shotgun (WGS) entry which is preliminary data.</text>
</comment>
<gene>
    <name evidence="1" type="ORF">M9H77_01286</name>
</gene>
<evidence type="ECO:0000313" key="1">
    <source>
        <dbReference type="EMBL" id="KAI5680059.1"/>
    </source>
</evidence>
<organism evidence="1 2">
    <name type="scientific">Catharanthus roseus</name>
    <name type="common">Madagascar periwinkle</name>
    <name type="synonym">Vinca rosea</name>
    <dbReference type="NCBI Taxonomy" id="4058"/>
    <lineage>
        <taxon>Eukaryota</taxon>
        <taxon>Viridiplantae</taxon>
        <taxon>Streptophyta</taxon>
        <taxon>Embryophyta</taxon>
        <taxon>Tracheophyta</taxon>
        <taxon>Spermatophyta</taxon>
        <taxon>Magnoliopsida</taxon>
        <taxon>eudicotyledons</taxon>
        <taxon>Gunneridae</taxon>
        <taxon>Pentapetalae</taxon>
        <taxon>asterids</taxon>
        <taxon>lamiids</taxon>
        <taxon>Gentianales</taxon>
        <taxon>Apocynaceae</taxon>
        <taxon>Rauvolfioideae</taxon>
        <taxon>Vinceae</taxon>
        <taxon>Catharanthinae</taxon>
        <taxon>Catharanthus</taxon>
    </lineage>
</organism>